<gene>
    <name evidence="1" type="ORF">ACEZDE_00025</name>
</gene>
<evidence type="ECO:0000313" key="1">
    <source>
        <dbReference type="EMBL" id="MFC1415040.1"/>
    </source>
</evidence>
<accession>A0ABV6VMT3</accession>
<evidence type="ECO:0000313" key="2">
    <source>
        <dbReference type="Proteomes" id="UP001592531"/>
    </source>
</evidence>
<sequence>MSVEFDVMALAAEASSILVAEATRTSWQGLRGAVAHFFRRDGEESRERQLAILDRAHEPLSSEDADVRTAAHEALGQQWLIQVAGYLQRFPEAADELRALLTQTGAAAEAREEASSIVAKFNTGSVVLQARGNIDAGSGGINYNTPRRSS</sequence>
<comment type="caution">
    <text evidence="1">The sequence shown here is derived from an EMBL/GenBank/DDBJ whole genome shotgun (WGS) entry which is preliminary data.</text>
</comment>
<organism evidence="1 2">
    <name type="scientific">Streptacidiphilus cavernicola</name>
    <dbReference type="NCBI Taxonomy" id="3342716"/>
    <lineage>
        <taxon>Bacteria</taxon>
        <taxon>Bacillati</taxon>
        <taxon>Actinomycetota</taxon>
        <taxon>Actinomycetes</taxon>
        <taxon>Kitasatosporales</taxon>
        <taxon>Streptomycetaceae</taxon>
        <taxon>Streptacidiphilus</taxon>
    </lineage>
</organism>
<dbReference type="RefSeq" id="WP_380530069.1">
    <property type="nucleotide sequence ID" value="NZ_JBHFAB010000001.1"/>
</dbReference>
<dbReference type="Proteomes" id="UP001592531">
    <property type="component" value="Unassembled WGS sequence"/>
</dbReference>
<proteinExistence type="predicted"/>
<name>A0ABV6VMT3_9ACTN</name>
<protein>
    <submittedName>
        <fullName evidence="1">Uncharacterized protein</fullName>
    </submittedName>
</protein>
<dbReference type="EMBL" id="JBHFAB010000001">
    <property type="protein sequence ID" value="MFC1415040.1"/>
    <property type="molecule type" value="Genomic_DNA"/>
</dbReference>
<reference evidence="1 2" key="1">
    <citation type="submission" date="2024-09" db="EMBL/GenBank/DDBJ databases">
        <authorList>
            <person name="Lee S.D."/>
        </authorList>
    </citation>
    <scope>NUCLEOTIDE SEQUENCE [LARGE SCALE GENOMIC DNA]</scope>
    <source>
        <strain evidence="1 2">N8-3</strain>
    </source>
</reference>
<keyword evidence="2" id="KW-1185">Reference proteome</keyword>